<evidence type="ECO:0000313" key="4">
    <source>
        <dbReference type="Proteomes" id="UP000813462"/>
    </source>
</evidence>
<dbReference type="Pfam" id="PF13968">
    <property type="entry name" value="DUF4220"/>
    <property type="match status" value="1"/>
</dbReference>
<evidence type="ECO:0000313" key="3">
    <source>
        <dbReference type="EMBL" id="KAH7521671.1"/>
    </source>
</evidence>
<dbReference type="Pfam" id="PF04578">
    <property type="entry name" value="DUF594"/>
    <property type="match status" value="1"/>
</dbReference>
<organism evidence="3 4">
    <name type="scientific">Ziziphus jujuba var. spinosa</name>
    <dbReference type="NCBI Taxonomy" id="714518"/>
    <lineage>
        <taxon>Eukaryota</taxon>
        <taxon>Viridiplantae</taxon>
        <taxon>Streptophyta</taxon>
        <taxon>Embryophyta</taxon>
        <taxon>Tracheophyta</taxon>
        <taxon>Spermatophyta</taxon>
        <taxon>Magnoliopsida</taxon>
        <taxon>eudicotyledons</taxon>
        <taxon>Gunneridae</taxon>
        <taxon>Pentapetalae</taxon>
        <taxon>rosids</taxon>
        <taxon>fabids</taxon>
        <taxon>Rosales</taxon>
        <taxon>Rhamnaceae</taxon>
        <taxon>Paliureae</taxon>
        <taxon>Ziziphus</taxon>
    </lineage>
</organism>
<feature type="transmembrane region" description="Helical" evidence="1">
    <location>
        <begin position="343"/>
        <end position="364"/>
    </location>
</feature>
<evidence type="ECO:0000259" key="2">
    <source>
        <dbReference type="Pfam" id="PF13968"/>
    </source>
</evidence>
<feature type="transmembrane region" description="Helical" evidence="1">
    <location>
        <begin position="152"/>
        <end position="172"/>
    </location>
</feature>
<name>A0A978V2T8_ZIZJJ</name>
<feature type="transmembrane region" description="Helical" evidence="1">
    <location>
        <begin position="125"/>
        <end position="146"/>
    </location>
</feature>
<evidence type="ECO:0000256" key="1">
    <source>
        <dbReference type="SAM" id="Phobius"/>
    </source>
</evidence>
<feature type="transmembrane region" description="Helical" evidence="1">
    <location>
        <begin position="376"/>
        <end position="397"/>
    </location>
</feature>
<dbReference type="OrthoDB" id="1689146at2759"/>
<dbReference type="EMBL" id="JAEACU010000007">
    <property type="protein sequence ID" value="KAH7521671.1"/>
    <property type="molecule type" value="Genomic_DNA"/>
</dbReference>
<dbReference type="Proteomes" id="UP000813462">
    <property type="component" value="Unassembled WGS sequence"/>
</dbReference>
<reference evidence="3" key="1">
    <citation type="journal article" date="2021" name="Front. Plant Sci.">
        <title>Chromosome-Scale Genome Assembly for Chinese Sour Jujube and Insights Into Its Genome Evolution and Domestication Signature.</title>
        <authorList>
            <person name="Shen L.-Y."/>
            <person name="Luo H."/>
            <person name="Wang X.-L."/>
            <person name="Wang X.-M."/>
            <person name="Qiu X.-J."/>
            <person name="Liu H."/>
            <person name="Zhou S.-S."/>
            <person name="Jia K.-H."/>
            <person name="Nie S."/>
            <person name="Bao Y.-T."/>
            <person name="Zhang R.-G."/>
            <person name="Yun Q.-Z."/>
            <person name="Chai Y.-H."/>
            <person name="Lu J.-Y."/>
            <person name="Li Y."/>
            <person name="Zhao S.-W."/>
            <person name="Mao J.-F."/>
            <person name="Jia S.-G."/>
            <person name="Mao Y.-M."/>
        </authorList>
    </citation>
    <scope>NUCLEOTIDE SEQUENCE</scope>
    <source>
        <strain evidence="3">AT0</strain>
        <tissue evidence="3">Leaf</tissue>
    </source>
</reference>
<feature type="transmembrane region" description="Helical" evidence="1">
    <location>
        <begin position="54"/>
        <end position="74"/>
    </location>
</feature>
<dbReference type="InterPro" id="IPR007658">
    <property type="entry name" value="DUF594"/>
</dbReference>
<keyword evidence="1" id="KW-1133">Transmembrane helix</keyword>
<feature type="domain" description="DUF4220" evidence="2">
    <location>
        <begin position="88"/>
        <end position="439"/>
    </location>
</feature>
<dbReference type="AlphaFoldDB" id="A0A978V2T8"/>
<sequence length="719" mass="82889">MRTKISASHAGVRGFCLLKSKAKLEGWGKNKKNYIDMELPIPNKLRKLWDIWDLRVCIQISLFLQVFLLLFAPFRQTSRRTFVITSIWSAYLMADWVAAVAIGLITKSQTDHSVDPHSENQDIFAFWASFLLIHLGGPDSITSFSIEDNELWLRHLFSLILQVLAVAYSFFLTLPENKLQLPTALVFFLGIIKFSERTAALFFASLDRFGWTVLPEPNPGPDYRDAVATYASMGLMDQVAAVEPMAAKFGNTVVKSKFLIDDEKVFSDTCDEIKFLQVAYSFFETFKGLIVGFLLSSKDRESSRNTFLNLKPAQAFKLVEYELNFMYELLHTKVVMMHCKLGCVLKITSFCVLIGALTSFSFCLLNDPEFSNINIYFTYSLLVVAIFLDIVSSYNLIFSKWTLIFLKDGWIDHIPKRILKYLSKERWSWSISQYNIVRYCLDERPKWLYKAFRYLHLKGVLETMKILRYSSSETVTKDFETFIYDELKIKSKTASSLSDAIEVCSQRGEWALLRSSSSYVKLKWSIGEFQYAESLLLWHLATELCYSTIKEGDRNERQVCKLLSDYMFYLLVAKPAMLAPVLGNWQVVFQDTCAEAMRFFNEFSISDQSQACQVLISVETKFRATTVKGNRSKSVLFDACVLAHQLQNLKEERWNVMKLVWAELFCYAAINCRPIVHAQQPSRGGEFLTFTWLLMNHFGLGTQFYEQEQQAGKKSMLFM</sequence>
<keyword evidence="1" id="KW-0472">Membrane</keyword>
<dbReference type="PANTHER" id="PTHR31325">
    <property type="entry name" value="OS01G0798800 PROTEIN-RELATED"/>
    <property type="match status" value="1"/>
</dbReference>
<accession>A0A978V2T8</accession>
<feature type="transmembrane region" description="Helical" evidence="1">
    <location>
        <begin position="184"/>
        <end position="206"/>
    </location>
</feature>
<gene>
    <name evidence="3" type="ORF">FEM48_Zijuj07G0057700</name>
</gene>
<protein>
    <recommendedName>
        <fullName evidence="2">DUF4220 domain-containing protein</fullName>
    </recommendedName>
</protein>
<comment type="caution">
    <text evidence="3">The sequence shown here is derived from an EMBL/GenBank/DDBJ whole genome shotgun (WGS) entry which is preliminary data.</text>
</comment>
<dbReference type="InterPro" id="IPR025315">
    <property type="entry name" value="DUF4220"/>
</dbReference>
<keyword evidence="1" id="KW-0812">Transmembrane</keyword>
<feature type="transmembrane region" description="Helical" evidence="1">
    <location>
        <begin position="86"/>
        <end position="105"/>
    </location>
</feature>
<proteinExistence type="predicted"/>